<gene>
    <name evidence="1" type="ORF">TH6_13820</name>
</gene>
<name>A0A367V8Z1_9PROT</name>
<sequence>MVGRNLREHLIGIIAQGNPIRPQLSGFGPLAGHKSETYIWFRAKILRNGISVIFLQKGV</sequence>
<evidence type="ECO:0000313" key="1">
    <source>
        <dbReference type="EMBL" id="RCK21657.1"/>
    </source>
</evidence>
<dbReference type="EMBL" id="JPWB01000005">
    <property type="protein sequence ID" value="RCK21657.1"/>
    <property type="molecule type" value="Genomic_DNA"/>
</dbReference>
<proteinExistence type="predicted"/>
<dbReference type="Proteomes" id="UP000253061">
    <property type="component" value="Unassembled WGS sequence"/>
</dbReference>
<evidence type="ECO:0000313" key="2">
    <source>
        <dbReference type="Proteomes" id="UP000253061"/>
    </source>
</evidence>
<organism evidence="1 2">
    <name type="scientific">Thalassospira profundimaris</name>
    <dbReference type="NCBI Taxonomy" id="502049"/>
    <lineage>
        <taxon>Bacteria</taxon>
        <taxon>Pseudomonadati</taxon>
        <taxon>Pseudomonadota</taxon>
        <taxon>Alphaproteobacteria</taxon>
        <taxon>Rhodospirillales</taxon>
        <taxon>Thalassospiraceae</taxon>
        <taxon>Thalassospira</taxon>
    </lineage>
</organism>
<protein>
    <submittedName>
        <fullName evidence="1">Uncharacterized protein</fullName>
    </submittedName>
</protein>
<reference evidence="1 2" key="1">
    <citation type="submission" date="2014-07" db="EMBL/GenBank/DDBJ databases">
        <title>Draft genome sequence of Thalassospira profundimaris R8-17.</title>
        <authorList>
            <person name="Lai Q."/>
            <person name="Shao Z."/>
        </authorList>
    </citation>
    <scope>NUCLEOTIDE SEQUENCE [LARGE SCALE GENOMIC DNA]</scope>
    <source>
        <strain evidence="1 2">R8-17</strain>
    </source>
</reference>
<dbReference type="AlphaFoldDB" id="A0A367V8Z1"/>
<accession>A0A367V8Z1</accession>
<comment type="caution">
    <text evidence="1">The sequence shown here is derived from an EMBL/GenBank/DDBJ whole genome shotgun (WGS) entry which is preliminary data.</text>
</comment>